<evidence type="ECO:0000313" key="1">
    <source>
        <dbReference type="EMBL" id="GAA3864699.1"/>
    </source>
</evidence>
<dbReference type="EMBL" id="BAABDF010000006">
    <property type="protein sequence ID" value="GAA3864699.1"/>
    <property type="molecule type" value="Genomic_DNA"/>
</dbReference>
<proteinExistence type="predicted"/>
<organism evidence="1 2">
    <name type="scientific">Celeribacter arenosi</name>
    <dbReference type="NCBI Taxonomy" id="792649"/>
    <lineage>
        <taxon>Bacteria</taxon>
        <taxon>Pseudomonadati</taxon>
        <taxon>Pseudomonadota</taxon>
        <taxon>Alphaproteobacteria</taxon>
        <taxon>Rhodobacterales</taxon>
        <taxon>Roseobacteraceae</taxon>
        <taxon>Celeribacter</taxon>
    </lineage>
</organism>
<comment type="caution">
    <text evidence="1">The sequence shown here is derived from an EMBL/GenBank/DDBJ whole genome shotgun (WGS) entry which is preliminary data.</text>
</comment>
<accession>A0ABP7K3Z3</accession>
<protein>
    <submittedName>
        <fullName evidence="1">Uncharacterized protein</fullName>
    </submittedName>
</protein>
<sequence length="86" mass="9607">MDIIHTYGDSNEFQKCIAIIIDDSAVGGLWHVLFDTAGWRGRHRDSYKNVRSRACRACERVTFTIGGAKPVPARCTARGARRQEGL</sequence>
<evidence type="ECO:0000313" key="2">
    <source>
        <dbReference type="Proteomes" id="UP001399917"/>
    </source>
</evidence>
<reference evidence="2" key="1">
    <citation type="journal article" date="2019" name="Int. J. Syst. Evol. Microbiol.">
        <title>The Global Catalogue of Microorganisms (GCM) 10K type strain sequencing project: providing services to taxonomists for standard genome sequencing and annotation.</title>
        <authorList>
            <consortium name="The Broad Institute Genomics Platform"/>
            <consortium name="The Broad Institute Genome Sequencing Center for Infectious Disease"/>
            <person name="Wu L."/>
            <person name="Ma J."/>
        </authorList>
    </citation>
    <scope>NUCLEOTIDE SEQUENCE [LARGE SCALE GENOMIC DNA]</scope>
    <source>
        <strain evidence="2">JCM 17190</strain>
    </source>
</reference>
<name>A0ABP7K3Z3_9RHOB</name>
<dbReference type="Proteomes" id="UP001399917">
    <property type="component" value="Unassembled WGS sequence"/>
</dbReference>
<gene>
    <name evidence="1" type="ORF">GCM10022404_13750</name>
</gene>
<keyword evidence="2" id="KW-1185">Reference proteome</keyword>